<dbReference type="Proteomes" id="UP000326396">
    <property type="component" value="Linkage Group LG12"/>
</dbReference>
<dbReference type="EMBL" id="SZYD01000004">
    <property type="protein sequence ID" value="KAD6454971.1"/>
    <property type="molecule type" value="Genomic_DNA"/>
</dbReference>
<name>A0A5N6PLQ6_9ASTR</name>
<dbReference type="OrthoDB" id="6776856at2759"/>
<dbReference type="InterPro" id="IPR057670">
    <property type="entry name" value="SH3_retrovirus"/>
</dbReference>
<accession>A0A5N6PLQ6</accession>
<organism evidence="2 3">
    <name type="scientific">Mikania micrantha</name>
    <name type="common">bitter vine</name>
    <dbReference type="NCBI Taxonomy" id="192012"/>
    <lineage>
        <taxon>Eukaryota</taxon>
        <taxon>Viridiplantae</taxon>
        <taxon>Streptophyta</taxon>
        <taxon>Embryophyta</taxon>
        <taxon>Tracheophyta</taxon>
        <taxon>Spermatophyta</taxon>
        <taxon>Magnoliopsida</taxon>
        <taxon>eudicotyledons</taxon>
        <taxon>Gunneridae</taxon>
        <taxon>Pentapetalae</taxon>
        <taxon>asterids</taxon>
        <taxon>campanulids</taxon>
        <taxon>Asterales</taxon>
        <taxon>Asteraceae</taxon>
        <taxon>Asteroideae</taxon>
        <taxon>Heliantheae alliance</taxon>
        <taxon>Eupatorieae</taxon>
        <taxon>Mikania</taxon>
    </lineage>
</organism>
<feature type="domain" description="Retroviral polymerase SH3-like" evidence="1">
    <location>
        <begin position="23"/>
        <end position="83"/>
    </location>
</feature>
<evidence type="ECO:0000313" key="3">
    <source>
        <dbReference type="Proteomes" id="UP000326396"/>
    </source>
</evidence>
<proteinExistence type="predicted"/>
<gene>
    <name evidence="2" type="ORF">E3N88_09677</name>
</gene>
<dbReference type="Pfam" id="PF25597">
    <property type="entry name" value="SH3_retrovirus"/>
    <property type="match status" value="1"/>
</dbReference>
<evidence type="ECO:0000313" key="2">
    <source>
        <dbReference type="EMBL" id="KAD6454971.1"/>
    </source>
</evidence>
<keyword evidence="3" id="KW-1185">Reference proteome</keyword>
<dbReference type="AlphaFoldDB" id="A0A5N6PLQ6"/>
<reference evidence="2 3" key="1">
    <citation type="submission" date="2019-05" db="EMBL/GenBank/DDBJ databases">
        <title>Mikania micrantha, genome provides insights into the molecular mechanism of rapid growth.</title>
        <authorList>
            <person name="Liu B."/>
        </authorList>
    </citation>
    <scope>NUCLEOTIDE SEQUENCE [LARGE SCALE GENOMIC DNA]</scope>
    <source>
        <strain evidence="2">NLD-2019</strain>
        <tissue evidence="2">Leaf</tissue>
    </source>
</reference>
<sequence length="142" mass="16163">MMVPMEKWSVETTDYEHLRVFGSLVYSHVSQDKLNPRAQKCIMIGYPEGVKGYRLLRLGTGGPKVIVSRNVVFKEDIMYKDLQVKSTDKIYVKGNEVEIEVESTPEKEVGEIRLCCLLITKVEIVVLVSLEVNLFVSLNVIK</sequence>
<comment type="caution">
    <text evidence="2">The sequence shown here is derived from an EMBL/GenBank/DDBJ whole genome shotgun (WGS) entry which is preliminary data.</text>
</comment>
<evidence type="ECO:0000259" key="1">
    <source>
        <dbReference type="Pfam" id="PF25597"/>
    </source>
</evidence>
<protein>
    <recommendedName>
        <fullName evidence="1">Retroviral polymerase SH3-like domain-containing protein</fullName>
    </recommendedName>
</protein>